<organism evidence="2 3">
    <name type="scientific">Dictyostelium purpureum</name>
    <name type="common">Slime mold</name>
    <dbReference type="NCBI Taxonomy" id="5786"/>
    <lineage>
        <taxon>Eukaryota</taxon>
        <taxon>Amoebozoa</taxon>
        <taxon>Evosea</taxon>
        <taxon>Eumycetozoa</taxon>
        <taxon>Dictyostelia</taxon>
        <taxon>Dictyosteliales</taxon>
        <taxon>Dictyosteliaceae</taxon>
        <taxon>Dictyostelium</taxon>
    </lineage>
</organism>
<protein>
    <submittedName>
        <fullName evidence="2">Uncharacterized protein</fullName>
    </submittedName>
</protein>
<dbReference type="eggNOG" id="ENOG502RIBE">
    <property type="taxonomic scope" value="Eukaryota"/>
</dbReference>
<proteinExistence type="predicted"/>
<feature type="compositionally biased region" description="Low complexity" evidence="1">
    <location>
        <begin position="30"/>
        <end position="74"/>
    </location>
</feature>
<evidence type="ECO:0000313" key="2">
    <source>
        <dbReference type="EMBL" id="EGC32125.1"/>
    </source>
</evidence>
<dbReference type="VEuPathDB" id="AmoebaDB:DICPUDRAFT_82008"/>
<keyword evidence="3" id="KW-1185">Reference proteome</keyword>
<dbReference type="InParanoid" id="F0ZV91"/>
<sequence length="219" mass="25212">MGGQNPKQHPLDNTTSHNVNNNFSQPTKSQQQQPQHQQQQHQQQQHQQQQYQQNQPQQHQQQQQQPPQIKQPQQEYQSFIAKPVARRGLSQSPEFSISPPFDIPRNITRSPTPILLDGNNTGGRNIKISGDEDSPFSSPTYKMMESPFQSTAPNNNNNNNNNNKINSSPLFPGVKSPFKNNEHRERDYNYEIDSFFRTNNNSNNNLSNILNNNNNNNNK</sequence>
<dbReference type="KEGG" id="dpp:DICPUDRAFT_82008"/>
<dbReference type="AlphaFoldDB" id="F0ZV91"/>
<feature type="compositionally biased region" description="Polar residues" evidence="1">
    <location>
        <begin position="1"/>
        <end position="29"/>
    </location>
</feature>
<dbReference type="RefSeq" id="XP_003291334.1">
    <property type="nucleotide sequence ID" value="XM_003291286.1"/>
</dbReference>
<reference evidence="3" key="1">
    <citation type="journal article" date="2011" name="Genome Biol.">
        <title>Comparative genomics of the social amoebae Dictyostelium discoideum and Dictyostelium purpureum.</title>
        <authorList>
            <consortium name="US DOE Joint Genome Institute (JGI-PGF)"/>
            <person name="Sucgang R."/>
            <person name="Kuo A."/>
            <person name="Tian X."/>
            <person name="Salerno W."/>
            <person name="Parikh A."/>
            <person name="Feasley C.L."/>
            <person name="Dalin E."/>
            <person name="Tu H."/>
            <person name="Huang E."/>
            <person name="Barry K."/>
            <person name="Lindquist E."/>
            <person name="Shapiro H."/>
            <person name="Bruce D."/>
            <person name="Schmutz J."/>
            <person name="Salamov A."/>
            <person name="Fey P."/>
            <person name="Gaudet P."/>
            <person name="Anjard C."/>
            <person name="Babu M.M."/>
            <person name="Basu S."/>
            <person name="Bushmanova Y."/>
            <person name="van der Wel H."/>
            <person name="Katoh-Kurasawa M."/>
            <person name="Dinh C."/>
            <person name="Coutinho P.M."/>
            <person name="Saito T."/>
            <person name="Elias M."/>
            <person name="Schaap P."/>
            <person name="Kay R.R."/>
            <person name="Henrissat B."/>
            <person name="Eichinger L."/>
            <person name="Rivero F."/>
            <person name="Putnam N.H."/>
            <person name="West C.M."/>
            <person name="Loomis W.F."/>
            <person name="Chisholm R.L."/>
            <person name="Shaulsky G."/>
            <person name="Strassmann J.E."/>
            <person name="Queller D.C."/>
            <person name="Kuspa A."/>
            <person name="Grigoriev I.V."/>
        </authorList>
    </citation>
    <scope>NUCLEOTIDE SEQUENCE [LARGE SCALE GENOMIC DNA]</scope>
    <source>
        <strain evidence="3">QSDP1</strain>
    </source>
</reference>
<accession>F0ZV91</accession>
<feature type="region of interest" description="Disordered" evidence="1">
    <location>
        <begin position="1"/>
        <end position="131"/>
    </location>
</feature>
<feature type="compositionally biased region" description="Low complexity" evidence="1">
    <location>
        <begin position="154"/>
        <end position="163"/>
    </location>
</feature>
<name>F0ZV91_DICPU</name>
<gene>
    <name evidence="2" type="ORF">DICPUDRAFT_82008</name>
</gene>
<dbReference type="GeneID" id="10507526"/>
<feature type="region of interest" description="Disordered" evidence="1">
    <location>
        <begin position="199"/>
        <end position="219"/>
    </location>
</feature>
<evidence type="ECO:0000256" key="1">
    <source>
        <dbReference type="SAM" id="MobiDB-lite"/>
    </source>
</evidence>
<dbReference type="Proteomes" id="UP000001064">
    <property type="component" value="Unassembled WGS sequence"/>
</dbReference>
<feature type="region of interest" description="Disordered" evidence="1">
    <location>
        <begin position="149"/>
        <end position="182"/>
    </location>
</feature>
<dbReference type="EMBL" id="GL871210">
    <property type="protein sequence ID" value="EGC32125.1"/>
    <property type="molecule type" value="Genomic_DNA"/>
</dbReference>
<evidence type="ECO:0000313" key="3">
    <source>
        <dbReference type="Proteomes" id="UP000001064"/>
    </source>
</evidence>